<reference evidence="2" key="1">
    <citation type="submission" date="2016-07" db="EMBL/GenBank/DDBJ databases">
        <authorList>
            <person name="Florea S."/>
            <person name="Webb J.S."/>
            <person name="Jaromczyk J."/>
            <person name="Schardl C.L."/>
        </authorList>
    </citation>
    <scope>NUCLEOTIDE SEQUENCE [LARGE SCALE GENOMIC DNA]</scope>
    <source>
        <strain evidence="2">CC-VM-7</strain>
    </source>
</reference>
<evidence type="ECO:0000313" key="2">
    <source>
        <dbReference type="Proteomes" id="UP000093432"/>
    </source>
</evidence>
<dbReference type="Gene3D" id="3.40.1420.30">
    <property type="match status" value="1"/>
</dbReference>
<accession>A0A1B8ZB39</accession>
<sequence>MVNWNLIRSNGGNISSRDIRKSIVSFMTKHHPCSIVNSIEKKYNAYRIQLMNGLSLIFDAEGRYVKTDKLL</sequence>
<gene>
    <name evidence="1" type="ORF">BBI00_21725</name>
</gene>
<dbReference type="SUPFAM" id="SSF160574">
    <property type="entry name" value="BT0923-like"/>
    <property type="match status" value="1"/>
</dbReference>
<dbReference type="RefSeq" id="WP_065400952.1">
    <property type="nucleotide sequence ID" value="NZ_MAYG01000031.1"/>
</dbReference>
<dbReference type="Proteomes" id="UP000093432">
    <property type="component" value="Unassembled WGS sequence"/>
</dbReference>
<comment type="caution">
    <text evidence="1">The sequence shown here is derived from an EMBL/GenBank/DDBJ whole genome shotgun (WGS) entry which is preliminary data.</text>
</comment>
<organism evidence="1 2">
    <name type="scientific">Chryseobacterium arthrosphaerae</name>
    <dbReference type="NCBI Taxonomy" id="651561"/>
    <lineage>
        <taxon>Bacteria</taxon>
        <taxon>Pseudomonadati</taxon>
        <taxon>Bacteroidota</taxon>
        <taxon>Flavobacteriia</taxon>
        <taxon>Flavobacteriales</taxon>
        <taxon>Weeksellaceae</taxon>
        <taxon>Chryseobacterium group</taxon>
        <taxon>Chryseobacterium</taxon>
    </lineage>
</organism>
<evidence type="ECO:0008006" key="3">
    <source>
        <dbReference type="Google" id="ProtNLM"/>
    </source>
</evidence>
<dbReference type="STRING" id="651561.BBI00_21725"/>
<evidence type="ECO:0000313" key="1">
    <source>
        <dbReference type="EMBL" id="OCA68821.1"/>
    </source>
</evidence>
<dbReference type="EMBL" id="MAYG01000031">
    <property type="protein sequence ID" value="OCA68821.1"/>
    <property type="molecule type" value="Genomic_DNA"/>
</dbReference>
<protein>
    <recommendedName>
        <fullName evidence="3">Beta-lactamase-inhibitor-like PepSY-like domain-containing protein</fullName>
    </recommendedName>
</protein>
<proteinExistence type="predicted"/>
<dbReference type="OrthoDB" id="711155at2"/>
<name>A0A1B8ZB39_9FLAO</name>
<dbReference type="AlphaFoldDB" id="A0A1B8ZB39"/>